<name>A0AAV4IR74_9GAST</name>
<feature type="compositionally biased region" description="Basic and acidic residues" evidence="1">
    <location>
        <begin position="30"/>
        <end position="46"/>
    </location>
</feature>
<evidence type="ECO:0000313" key="3">
    <source>
        <dbReference type="Proteomes" id="UP000762676"/>
    </source>
</evidence>
<protein>
    <submittedName>
        <fullName evidence="2">Uncharacterized protein</fullName>
    </submittedName>
</protein>
<feature type="compositionally biased region" description="Polar residues" evidence="1">
    <location>
        <begin position="1"/>
        <end position="13"/>
    </location>
</feature>
<comment type="caution">
    <text evidence="2">The sequence shown here is derived from an EMBL/GenBank/DDBJ whole genome shotgun (WGS) entry which is preliminary data.</text>
</comment>
<keyword evidence="3" id="KW-1185">Reference proteome</keyword>
<evidence type="ECO:0000256" key="1">
    <source>
        <dbReference type="SAM" id="MobiDB-lite"/>
    </source>
</evidence>
<accession>A0AAV4IR74</accession>
<dbReference type="EMBL" id="BMAT01009707">
    <property type="protein sequence ID" value="GFS12313.1"/>
    <property type="molecule type" value="Genomic_DNA"/>
</dbReference>
<evidence type="ECO:0000313" key="2">
    <source>
        <dbReference type="EMBL" id="GFS12313.1"/>
    </source>
</evidence>
<dbReference type="AlphaFoldDB" id="A0AAV4IR74"/>
<feature type="region of interest" description="Disordered" evidence="1">
    <location>
        <begin position="1"/>
        <end position="46"/>
    </location>
</feature>
<reference evidence="2 3" key="1">
    <citation type="journal article" date="2021" name="Elife">
        <title>Chloroplast acquisition without the gene transfer in kleptoplastic sea slugs, Plakobranchus ocellatus.</title>
        <authorList>
            <person name="Maeda T."/>
            <person name="Takahashi S."/>
            <person name="Yoshida T."/>
            <person name="Shimamura S."/>
            <person name="Takaki Y."/>
            <person name="Nagai Y."/>
            <person name="Toyoda A."/>
            <person name="Suzuki Y."/>
            <person name="Arimoto A."/>
            <person name="Ishii H."/>
            <person name="Satoh N."/>
            <person name="Nishiyama T."/>
            <person name="Hasebe M."/>
            <person name="Maruyama T."/>
            <person name="Minagawa J."/>
            <person name="Obokata J."/>
            <person name="Shigenobu S."/>
        </authorList>
    </citation>
    <scope>NUCLEOTIDE SEQUENCE [LARGE SCALE GENOMIC DNA]</scope>
</reference>
<organism evidence="2 3">
    <name type="scientific">Elysia marginata</name>
    <dbReference type="NCBI Taxonomy" id="1093978"/>
    <lineage>
        <taxon>Eukaryota</taxon>
        <taxon>Metazoa</taxon>
        <taxon>Spiralia</taxon>
        <taxon>Lophotrochozoa</taxon>
        <taxon>Mollusca</taxon>
        <taxon>Gastropoda</taxon>
        <taxon>Heterobranchia</taxon>
        <taxon>Euthyneura</taxon>
        <taxon>Panpulmonata</taxon>
        <taxon>Sacoglossa</taxon>
        <taxon>Placobranchoidea</taxon>
        <taxon>Plakobranchidae</taxon>
        <taxon>Elysia</taxon>
    </lineage>
</organism>
<dbReference type="PANTHER" id="PTHR10773">
    <property type="entry name" value="DNA-DIRECTED RNA POLYMERASES I, II, AND III SUBUNIT RPABC2"/>
    <property type="match status" value="1"/>
</dbReference>
<dbReference type="PANTHER" id="PTHR10773:SF19">
    <property type="match status" value="1"/>
</dbReference>
<sequence>MEQESDQSLTEVFSSPVAPGRGRKRHKVWKKTEMKSKRYKEEGKDPKVSCNHRGGFCNGQLLLQSDIDDFFKKLYDNPSKTAQDAFLVKYMSAAAPKRLRKGVPAVRTTIDYLIRRQNGSLVKVCAKTFRSVACVSENRLQRLARYHKAQGQFMPERRGGSRIKCWDLEVTESIKSWISNYKCRESHYGRSKSVRSYLPPELSLNRMWRDWKAYRAEKEQRSASISKFKGIFYKNFNLGFGNPRTDVCSFCQTHASAIRAESDALKKQRLITELRVHKIRAKRFHQLMATRTPGVLF</sequence>
<proteinExistence type="predicted"/>
<gene>
    <name evidence="2" type="ORF">ElyMa_004856100</name>
</gene>
<dbReference type="Proteomes" id="UP000762676">
    <property type="component" value="Unassembled WGS sequence"/>
</dbReference>